<name>A0A645BZ24_9ZZZZ</name>
<proteinExistence type="predicted"/>
<accession>A0A645BZ24</accession>
<dbReference type="Pfam" id="PF04402">
    <property type="entry name" value="SIMPL"/>
    <property type="match status" value="1"/>
</dbReference>
<evidence type="ECO:0000313" key="1">
    <source>
        <dbReference type="EMBL" id="MPM66964.1"/>
    </source>
</evidence>
<dbReference type="InterPro" id="IPR052022">
    <property type="entry name" value="26kDa_periplasmic_antigen"/>
</dbReference>
<dbReference type="InterPro" id="IPR007497">
    <property type="entry name" value="SIMPL/DUF541"/>
</dbReference>
<dbReference type="EMBL" id="VSSQ01021400">
    <property type="protein sequence ID" value="MPM66964.1"/>
    <property type="molecule type" value="Genomic_DNA"/>
</dbReference>
<sequence length="258" mass="28419">MKSFTVPPSFRTPMILISCVLALTLGVVASSWMLSRFMLRIQHTTEKIITVKGVAERTVRADLGTFSCTVSVKSTVLENGYAGLAAATRMLRGKLAELGFNPDEIEDDSIDCSSVSKTVKIRENGKETSTDVFDYYLFIHTLRVRTARVDVMAQNAFKIYDLAAQKINISVTRPEYYISAPEQYKLELVDEASAAAAQRAATVAQKCGSRLGALLTARQGVIQITRPASNDTTDYGVYDTTSVDKVMRLVMTMDFALK</sequence>
<organism evidence="1">
    <name type="scientific">bioreactor metagenome</name>
    <dbReference type="NCBI Taxonomy" id="1076179"/>
    <lineage>
        <taxon>unclassified sequences</taxon>
        <taxon>metagenomes</taxon>
        <taxon>ecological metagenomes</taxon>
    </lineage>
</organism>
<dbReference type="AlphaFoldDB" id="A0A645BZ24"/>
<reference evidence="1" key="1">
    <citation type="submission" date="2019-08" db="EMBL/GenBank/DDBJ databases">
        <authorList>
            <person name="Kucharzyk K."/>
            <person name="Murdoch R.W."/>
            <person name="Higgins S."/>
            <person name="Loffler F."/>
        </authorList>
    </citation>
    <scope>NUCLEOTIDE SEQUENCE</scope>
</reference>
<dbReference type="PANTHER" id="PTHR34387">
    <property type="entry name" value="SLR1258 PROTEIN"/>
    <property type="match status" value="1"/>
</dbReference>
<evidence type="ECO:0008006" key="2">
    <source>
        <dbReference type="Google" id="ProtNLM"/>
    </source>
</evidence>
<dbReference type="PANTHER" id="PTHR34387:SF2">
    <property type="entry name" value="SLR1258 PROTEIN"/>
    <property type="match status" value="1"/>
</dbReference>
<gene>
    <name evidence="1" type="ORF">SDC9_113878</name>
</gene>
<comment type="caution">
    <text evidence="1">The sequence shown here is derived from an EMBL/GenBank/DDBJ whole genome shotgun (WGS) entry which is preliminary data.</text>
</comment>
<protein>
    <recommendedName>
        <fullName evidence="2">SIMPL domain-containing protein</fullName>
    </recommendedName>
</protein>
<dbReference type="GO" id="GO:0006974">
    <property type="term" value="P:DNA damage response"/>
    <property type="evidence" value="ECO:0007669"/>
    <property type="project" value="TreeGrafter"/>
</dbReference>